<feature type="region of interest" description="Disordered" evidence="1">
    <location>
        <begin position="867"/>
        <end position="891"/>
    </location>
</feature>
<accession>A0AAV8U7M9</accession>
<feature type="compositionally biased region" description="Polar residues" evidence="1">
    <location>
        <begin position="868"/>
        <end position="891"/>
    </location>
</feature>
<proteinExistence type="predicted"/>
<gene>
    <name evidence="2" type="ORF">K2173_020346</name>
</gene>
<sequence length="1519" mass="167517">MPDNKAEERFSKLCEQGIFLSRAVGNQATLNFSWPFGQPIASSENFNLKSYISPELDCVAIQRGESSLPYYQEYTQLIPGIEYSRGPAIYSPLNVLLAERQNYQSEWSQPGVFGETNCYDQQVLTSRGFSGFQRQQEYECADSPTVTANSERSEITEASSDLHFYKGQQQLLRDQQQAAQVAHPMQQSGYNDMHILQQQMMFKQLQELQKQQQLEHLGDSLNQFSSAGKHTGGVHFSPLINGTPVHDSSQVLRNLMQQGAPPLAPGMANKLMFSQEQLLALQSMGLASQQLDLYGMPITSMRDNMGQQAHVVGISHNSVSLASGQIPKSMIHSSNFANSYTGDTSAIPLDLVGLPQGTLTAKEGFQEKGNLGQLSIQGLNGGVFPGNPQEGNSQQPNISRKEFDARQEQNSWPAIQQTEKQLGSSQGLVPLDPMEAKILYNMDESIWNAFGSRPDMSAGGYGNALEHADSLNAFPSVQSGSWSALMQSAVAEASSSDTGMQEEWSGLTFQNTEHSTDNQISSFVDSEKHQTGWADNLQGSSSFNSKPFPFITDSSQSSSFTGFPQPNIHFLTEKREDMLHGGPNESIVDYNHRHEPSVVEAQKVQLLMSADNAWAGQLFEHTRSDGQLQRISSNDLSKDVNGHEILGKSQQVIDGARNCYGRISETNVKQQSSIQSENSSDYYMSKRLGFYEQRHLGPSKIFDNVSNSSMTVDKGSLPEFQESSRASEEITAGRHQNSHIFDGSGLPDGSNVIAQTGEHMLELLQKVDQSKDDGFMRPFGSTVPNALPKLPGEDSCDTAIAQLCSQPSTSQGFGLKLGPSSQRLPNSSHAETVGKNWRWLGSPSSFQPLPSLYESSQRMPTVERSSDSVKTGFSSHLNMQGNDLRSLESGSPSTRNLLQMHPITDAPVKSESWQVNLPNSIAKYAPFTQSSTQDAHGQIPSKPVEENFPVLEASPVPQRSAVLDISRQDENFTKPHNVWINVPTQRQQSGAVPVKFHSSLSSYVDLSNNFLTSTSPVHGVSNDQKSVRSGHKPLEFSGSYNSQSFGFGAGKEILQRQTTPDIFDTSQSSGVSQGLDHVSDATVHASASLVSHSQQQDLDKARNSVAEVQHATEHQFHKYGSSFRKNLDNGLNEALQSNQASSVGDKMLSFLGEARDRHTVKASSQPTLLSRTVQDMLTFSHNDSQTQSSGSGPQSNNTSYSQVNLQMVQSWFKQNGSLQNGQMARMFDSGLSRIGKSSQDLDIQTSMEQLSSAGDAGQGGMVWPNGSTTVATSQQVRVPYTSGTPNQLAIIRPKKRKAATIEPLPWHKEVTQDSKRVRSISISEENWAQATNRLIEKVENEVIEEVQPVVRSKRRLVLTRQLMQQLFCPAPASFLSADSASNYDLISYLISRLSMGDVCSLTYCQRNDCLETLDYSNMNSEEQKVPERSDQQVLDVLDNFTDKAKKLEKDFQRLEKTSVVEVRLELQELEKFSVINRFAKFHVRGHMDASGILRPTPQKYFAALPSPKNLPDGVQCLSL</sequence>
<keyword evidence="3" id="KW-1185">Reference proteome</keyword>
<organism evidence="2 3">
    <name type="scientific">Erythroxylum novogranatense</name>
    <dbReference type="NCBI Taxonomy" id="1862640"/>
    <lineage>
        <taxon>Eukaryota</taxon>
        <taxon>Viridiplantae</taxon>
        <taxon>Streptophyta</taxon>
        <taxon>Embryophyta</taxon>
        <taxon>Tracheophyta</taxon>
        <taxon>Spermatophyta</taxon>
        <taxon>Magnoliopsida</taxon>
        <taxon>eudicotyledons</taxon>
        <taxon>Gunneridae</taxon>
        <taxon>Pentapetalae</taxon>
        <taxon>rosids</taxon>
        <taxon>fabids</taxon>
        <taxon>Malpighiales</taxon>
        <taxon>Erythroxylaceae</taxon>
        <taxon>Erythroxylum</taxon>
    </lineage>
</organism>
<name>A0AAV8U7M9_9ROSI</name>
<dbReference type="EMBL" id="JAIWQS010000001">
    <property type="protein sequence ID" value="KAJ8775342.1"/>
    <property type="molecule type" value="Genomic_DNA"/>
</dbReference>
<evidence type="ECO:0000256" key="1">
    <source>
        <dbReference type="SAM" id="MobiDB-lite"/>
    </source>
</evidence>
<reference evidence="2 3" key="1">
    <citation type="submission" date="2021-09" db="EMBL/GenBank/DDBJ databases">
        <title>Genomic insights and catalytic innovation underlie evolution of tropane alkaloids biosynthesis.</title>
        <authorList>
            <person name="Wang Y.-J."/>
            <person name="Tian T."/>
            <person name="Huang J.-P."/>
            <person name="Huang S.-X."/>
        </authorList>
    </citation>
    <scope>NUCLEOTIDE SEQUENCE [LARGE SCALE GENOMIC DNA]</scope>
    <source>
        <strain evidence="2">KIB-2018</strain>
        <tissue evidence="2">Leaf</tissue>
    </source>
</reference>
<evidence type="ECO:0000313" key="3">
    <source>
        <dbReference type="Proteomes" id="UP001159364"/>
    </source>
</evidence>
<comment type="caution">
    <text evidence="2">The sequence shown here is derived from an EMBL/GenBank/DDBJ whole genome shotgun (WGS) entry which is preliminary data.</text>
</comment>
<dbReference type="Proteomes" id="UP001159364">
    <property type="component" value="Linkage Group LG01"/>
</dbReference>
<protein>
    <submittedName>
        <fullName evidence="2">Uncharacterized protein</fullName>
    </submittedName>
</protein>
<dbReference type="PANTHER" id="PTHR31267:SF2">
    <property type="entry name" value="EXPRESSED PROTEIN"/>
    <property type="match status" value="1"/>
</dbReference>
<dbReference type="PANTHER" id="PTHR31267">
    <property type="entry name" value="DENTIN SIALOPHOSPHOPROTEIN-LIKE PROTEIN"/>
    <property type="match status" value="1"/>
</dbReference>
<evidence type="ECO:0000313" key="2">
    <source>
        <dbReference type="EMBL" id="KAJ8775342.1"/>
    </source>
</evidence>